<feature type="region of interest" description="Disordered" evidence="2">
    <location>
        <begin position="158"/>
        <end position="177"/>
    </location>
</feature>
<dbReference type="PANTHER" id="PTHR11560">
    <property type="entry name" value="39S RIBOSOMAL PROTEIN L10, MITOCHONDRIAL"/>
    <property type="match status" value="1"/>
</dbReference>
<dbReference type="InterPro" id="IPR043141">
    <property type="entry name" value="Ribosomal_uL10-like_sf"/>
</dbReference>
<comment type="similarity">
    <text evidence="1">Belongs to the universal ribosomal protein uL10 family.</text>
</comment>
<dbReference type="Proteomes" id="UP001337655">
    <property type="component" value="Unassembled WGS sequence"/>
</dbReference>
<dbReference type="SUPFAM" id="SSF160369">
    <property type="entry name" value="Ribosomal protein L10-like"/>
    <property type="match status" value="1"/>
</dbReference>
<organism evidence="3 4">
    <name type="scientific">Saxophila tyrrhenica</name>
    <dbReference type="NCBI Taxonomy" id="1690608"/>
    <lineage>
        <taxon>Eukaryota</taxon>
        <taxon>Fungi</taxon>
        <taxon>Dikarya</taxon>
        <taxon>Ascomycota</taxon>
        <taxon>Pezizomycotina</taxon>
        <taxon>Dothideomycetes</taxon>
        <taxon>Dothideomycetidae</taxon>
        <taxon>Mycosphaerellales</taxon>
        <taxon>Extremaceae</taxon>
        <taxon>Saxophila</taxon>
    </lineage>
</organism>
<proteinExistence type="inferred from homology"/>
<reference evidence="3 4" key="1">
    <citation type="submission" date="2023-08" db="EMBL/GenBank/DDBJ databases">
        <title>Black Yeasts Isolated from many extreme environments.</title>
        <authorList>
            <person name="Coleine C."/>
            <person name="Stajich J.E."/>
            <person name="Selbmann L."/>
        </authorList>
    </citation>
    <scope>NUCLEOTIDE SEQUENCE [LARGE SCALE GENOMIC DNA]</scope>
    <source>
        <strain evidence="3 4">CCFEE 5935</strain>
    </source>
</reference>
<dbReference type="InterPro" id="IPR047865">
    <property type="entry name" value="Ribosomal_uL10_bac_type"/>
</dbReference>
<comment type="caution">
    <text evidence="3">The sequence shown here is derived from an EMBL/GenBank/DDBJ whole genome shotgun (WGS) entry which is preliminary data.</text>
</comment>
<dbReference type="EMBL" id="JAVRRT010000018">
    <property type="protein sequence ID" value="KAK5164988.1"/>
    <property type="molecule type" value="Genomic_DNA"/>
</dbReference>
<protein>
    <submittedName>
        <fullName evidence="3">Uncharacterized protein</fullName>
    </submittedName>
</protein>
<accession>A0AAV9NYK6</accession>
<gene>
    <name evidence="3" type="ORF">LTR77_009653</name>
</gene>
<sequence>MPPRIRLQTSSLTPLVTPSTGYICLACRHASLATATTPAPPLEQTTSSTPPIQRYPRNQPPSHKPPEFRKTQLHRQYQSLLRSAPLMLIFQHNNLKSTEWMALRRELATALRKVDADLAAQDKHDLLAADGIKLQVIQTGIFASALRVVEFWNPDFSSSSKPHTPIHPTDPSTPTSEPIITSTAQTTDPSFTHGLSAHAALTAKKSSRRSKHGLEPLLSGPLALLTFPTVTPQHLKAALSILSPSPPNFPAPRRKANPSYHEPAVQNGLQKLLLLAARVEGKVFDQEGTRWVGGIEGGLEGLRGQLVAMLSGVGAGVTGTLEAAGRSLYVTVEGRRGMMEEEEKGGKEGEQ</sequence>
<dbReference type="RefSeq" id="XP_064655184.1">
    <property type="nucleotide sequence ID" value="XM_064806879.1"/>
</dbReference>
<dbReference type="GeneID" id="89930983"/>
<evidence type="ECO:0000313" key="3">
    <source>
        <dbReference type="EMBL" id="KAK5164988.1"/>
    </source>
</evidence>
<feature type="region of interest" description="Disordered" evidence="2">
    <location>
        <begin position="36"/>
        <end position="69"/>
    </location>
</feature>
<evidence type="ECO:0000313" key="4">
    <source>
        <dbReference type="Proteomes" id="UP001337655"/>
    </source>
</evidence>
<dbReference type="Gene3D" id="3.30.70.1730">
    <property type="match status" value="1"/>
</dbReference>
<dbReference type="AlphaFoldDB" id="A0AAV9NYK6"/>
<evidence type="ECO:0000256" key="1">
    <source>
        <dbReference type="ARBA" id="ARBA00008889"/>
    </source>
</evidence>
<name>A0AAV9NYK6_9PEZI</name>
<keyword evidence="4" id="KW-1185">Reference proteome</keyword>
<evidence type="ECO:0000256" key="2">
    <source>
        <dbReference type="SAM" id="MobiDB-lite"/>
    </source>
</evidence>